<evidence type="ECO:0000313" key="3">
    <source>
        <dbReference type="Proteomes" id="UP001442494"/>
    </source>
</evidence>
<keyword evidence="3" id="KW-1185">Reference proteome</keyword>
<dbReference type="EMBL" id="JAMPKK010000088">
    <property type="protein sequence ID" value="MEP0867816.1"/>
    <property type="molecule type" value="Genomic_DNA"/>
</dbReference>
<dbReference type="RefSeq" id="WP_190417028.1">
    <property type="nucleotide sequence ID" value="NZ_JAMPKK010000088.1"/>
</dbReference>
<accession>A0ABV0JYR7</accession>
<reference evidence="2 3" key="1">
    <citation type="submission" date="2022-04" db="EMBL/GenBank/DDBJ databases">
        <title>Positive selection, recombination, and allopatry shape intraspecific diversity of widespread and dominant cyanobacteria.</title>
        <authorList>
            <person name="Wei J."/>
            <person name="Shu W."/>
            <person name="Hu C."/>
        </authorList>
    </citation>
    <scope>NUCLEOTIDE SEQUENCE [LARGE SCALE GENOMIC DNA]</scope>
    <source>
        <strain evidence="2 3">GB2-A5</strain>
    </source>
</reference>
<proteinExistence type="predicted"/>
<evidence type="ECO:0000256" key="1">
    <source>
        <dbReference type="SAM" id="MobiDB-lite"/>
    </source>
</evidence>
<dbReference type="Proteomes" id="UP001442494">
    <property type="component" value="Unassembled WGS sequence"/>
</dbReference>
<name>A0ABV0JYR7_9CYAN</name>
<gene>
    <name evidence="2" type="ORF">NDI37_25555</name>
</gene>
<evidence type="ECO:0000313" key="2">
    <source>
        <dbReference type="EMBL" id="MEP0867816.1"/>
    </source>
</evidence>
<comment type="caution">
    <text evidence="2">The sequence shown here is derived from an EMBL/GenBank/DDBJ whole genome shotgun (WGS) entry which is preliminary data.</text>
</comment>
<sequence>MLLAPECLELHPVTVKQAFEWDDTTTAYHLGITERAMRSYQFRPTSKSRRNPDSDRLQLTWERTEKLLKQGAVPKKPELLPPELRQLMGQQ</sequence>
<protein>
    <submittedName>
        <fullName evidence="2">Uncharacterized protein</fullName>
    </submittedName>
</protein>
<feature type="region of interest" description="Disordered" evidence="1">
    <location>
        <begin position="70"/>
        <end position="91"/>
    </location>
</feature>
<organism evidence="2 3">
    <name type="scientific">Funiculus sociatus GB2-A5</name>
    <dbReference type="NCBI Taxonomy" id="2933946"/>
    <lineage>
        <taxon>Bacteria</taxon>
        <taxon>Bacillati</taxon>
        <taxon>Cyanobacteriota</taxon>
        <taxon>Cyanophyceae</taxon>
        <taxon>Coleofasciculales</taxon>
        <taxon>Coleofasciculaceae</taxon>
        <taxon>Funiculus</taxon>
    </lineage>
</organism>